<gene>
    <name evidence="4" type="ORF">Purlil1_7127</name>
</gene>
<evidence type="ECO:0000313" key="5">
    <source>
        <dbReference type="Proteomes" id="UP001287286"/>
    </source>
</evidence>
<dbReference type="SMART" id="SM00248">
    <property type="entry name" value="ANK"/>
    <property type="match status" value="6"/>
</dbReference>
<dbReference type="Proteomes" id="UP001287286">
    <property type="component" value="Unassembled WGS sequence"/>
</dbReference>
<evidence type="ECO:0000313" key="4">
    <source>
        <dbReference type="EMBL" id="KAK4088576.1"/>
    </source>
</evidence>
<keyword evidence="2 3" id="KW-0040">ANK repeat</keyword>
<name>A0ABR0BXR5_PURLI</name>
<dbReference type="EMBL" id="JAWRVI010000024">
    <property type="protein sequence ID" value="KAK4088576.1"/>
    <property type="molecule type" value="Genomic_DNA"/>
</dbReference>
<reference evidence="4 5" key="1">
    <citation type="journal article" date="2024" name="Microbiol. Resour. Announc.">
        <title>Genome annotations for the ascomycete fungi Trichoderma harzianum, Trichoderma aggressivum, and Purpureocillium lilacinum.</title>
        <authorList>
            <person name="Beijen E.P.W."/>
            <person name="Ohm R.A."/>
        </authorList>
    </citation>
    <scope>NUCLEOTIDE SEQUENCE [LARGE SCALE GENOMIC DNA]</scope>
    <source>
        <strain evidence="4 5">CBS 150709</strain>
    </source>
</reference>
<dbReference type="Pfam" id="PF12796">
    <property type="entry name" value="Ank_2"/>
    <property type="match status" value="1"/>
</dbReference>
<keyword evidence="5" id="KW-1185">Reference proteome</keyword>
<keyword evidence="1" id="KW-0677">Repeat</keyword>
<dbReference type="PROSITE" id="PS50297">
    <property type="entry name" value="ANK_REP_REGION"/>
    <property type="match status" value="1"/>
</dbReference>
<evidence type="ECO:0000256" key="2">
    <source>
        <dbReference type="ARBA" id="ARBA00023043"/>
    </source>
</evidence>
<evidence type="ECO:0000256" key="3">
    <source>
        <dbReference type="PROSITE-ProRule" id="PRU00023"/>
    </source>
</evidence>
<evidence type="ECO:0008006" key="6">
    <source>
        <dbReference type="Google" id="ProtNLM"/>
    </source>
</evidence>
<dbReference type="PANTHER" id="PTHR24198">
    <property type="entry name" value="ANKYRIN REPEAT AND PROTEIN KINASE DOMAIN-CONTAINING PROTEIN"/>
    <property type="match status" value="1"/>
</dbReference>
<feature type="repeat" description="ANK" evidence="3">
    <location>
        <begin position="114"/>
        <end position="146"/>
    </location>
</feature>
<dbReference type="PANTHER" id="PTHR24198:SF165">
    <property type="entry name" value="ANKYRIN REPEAT-CONTAINING PROTEIN-RELATED"/>
    <property type="match status" value="1"/>
</dbReference>
<accession>A0ABR0BXR5</accession>
<evidence type="ECO:0000256" key="1">
    <source>
        <dbReference type="ARBA" id="ARBA00022737"/>
    </source>
</evidence>
<dbReference type="InterPro" id="IPR002110">
    <property type="entry name" value="Ankyrin_rpt"/>
</dbReference>
<protein>
    <recommendedName>
        <fullName evidence="6">Ankyrin repeats (3 copies) domain-containing protein</fullName>
    </recommendedName>
</protein>
<dbReference type="Gene3D" id="1.25.40.20">
    <property type="entry name" value="Ankyrin repeat-containing domain"/>
    <property type="match status" value="2"/>
</dbReference>
<organism evidence="4 5">
    <name type="scientific">Purpureocillium lilacinum</name>
    <name type="common">Paecilomyces lilacinus</name>
    <dbReference type="NCBI Taxonomy" id="33203"/>
    <lineage>
        <taxon>Eukaryota</taxon>
        <taxon>Fungi</taxon>
        <taxon>Dikarya</taxon>
        <taxon>Ascomycota</taxon>
        <taxon>Pezizomycotina</taxon>
        <taxon>Sordariomycetes</taxon>
        <taxon>Hypocreomycetidae</taxon>
        <taxon>Hypocreales</taxon>
        <taxon>Ophiocordycipitaceae</taxon>
        <taxon>Purpureocillium</taxon>
    </lineage>
</organism>
<dbReference type="InterPro" id="IPR036770">
    <property type="entry name" value="Ankyrin_rpt-contain_sf"/>
</dbReference>
<dbReference type="PROSITE" id="PS50088">
    <property type="entry name" value="ANK_REPEAT"/>
    <property type="match status" value="1"/>
</dbReference>
<sequence>MTLIVDLPPELILVVATHVVSKGDVNDLARSCRALYRILNEYLYNEDARSGVPTTLAWVLERGRDRAETARKAMAAAAQHPVRFSRRWWARLRDYSRVTPVGCLMMEGAIRDVDARLVLLVAAERGHQRIAELLVEQGVDLNSSPGLCSALQAVTQGGHCGLAKFLAKHGARWREGDPYLEEVTCRAASIGDDAMLRLLLEKGIHLNKSGDRALTRASVRRSGEMMASFVENGAFDSTFARWHYTTAQRECTRLKLMVWDAALRSIGAPNAANTVKLLREYVKDPAISDGGILRLAASLGNAVAVRCLLEICDELNVDETGSFGMTALLRASCICDLQSMKPLLDHGASVHAKCWKGYTALHCTLIRKIVGILPTLAELSLEAIRLLLERGADPNTTIKPAIWGLVPRGNYKAVAEVLLEWGAEVDAKCTSGCTDLSIAADFRS</sequence>
<dbReference type="Pfam" id="PF00023">
    <property type="entry name" value="Ank"/>
    <property type="match status" value="1"/>
</dbReference>
<comment type="caution">
    <text evidence="4">The sequence shown here is derived from an EMBL/GenBank/DDBJ whole genome shotgun (WGS) entry which is preliminary data.</text>
</comment>
<proteinExistence type="predicted"/>
<dbReference type="SUPFAM" id="SSF48403">
    <property type="entry name" value="Ankyrin repeat"/>
    <property type="match status" value="1"/>
</dbReference>